<gene>
    <name evidence="4" type="ORF">SAMN04488113_1088</name>
</gene>
<evidence type="ECO:0000256" key="2">
    <source>
        <dbReference type="ARBA" id="ARBA00022801"/>
    </source>
</evidence>
<feature type="binding site" evidence="3">
    <location>
        <position position="6"/>
    </location>
    <ligand>
        <name>a divalent metal cation</name>
        <dbReference type="ChEBI" id="CHEBI:60240"/>
        <label>1</label>
    </ligand>
</feature>
<evidence type="ECO:0000313" key="5">
    <source>
        <dbReference type="Proteomes" id="UP000198564"/>
    </source>
</evidence>
<keyword evidence="5" id="KW-1185">Reference proteome</keyword>
<keyword evidence="2" id="KW-0378">Hydrolase</keyword>
<keyword evidence="1 3" id="KW-0479">Metal-binding</keyword>
<dbReference type="RefSeq" id="WP_091633600.1">
    <property type="nucleotide sequence ID" value="NZ_FNYW01000008.1"/>
</dbReference>
<dbReference type="CDD" id="cd01310">
    <property type="entry name" value="TatD_DNAse"/>
    <property type="match status" value="1"/>
</dbReference>
<dbReference type="InterPro" id="IPR032466">
    <property type="entry name" value="Metal_Hydrolase"/>
</dbReference>
<dbReference type="InterPro" id="IPR015991">
    <property type="entry name" value="TatD/YcfH-like"/>
</dbReference>
<dbReference type="PROSITE" id="PS01091">
    <property type="entry name" value="TATD_3"/>
    <property type="match status" value="1"/>
</dbReference>
<dbReference type="PANTHER" id="PTHR46124:SF2">
    <property type="entry name" value="D-AMINOACYL-TRNA DEACYLASE"/>
    <property type="match status" value="1"/>
</dbReference>
<dbReference type="InterPro" id="IPR001130">
    <property type="entry name" value="TatD-like"/>
</dbReference>
<evidence type="ECO:0000313" key="4">
    <source>
        <dbReference type="EMBL" id="SEI65272.1"/>
    </source>
</evidence>
<dbReference type="SUPFAM" id="SSF51556">
    <property type="entry name" value="Metallo-dependent hydrolases"/>
    <property type="match status" value="1"/>
</dbReference>
<dbReference type="GO" id="GO:0004536">
    <property type="term" value="F:DNA nuclease activity"/>
    <property type="evidence" value="ECO:0007669"/>
    <property type="project" value="InterPro"/>
</dbReference>
<feature type="binding site" evidence="3">
    <location>
        <position position="92"/>
    </location>
    <ligand>
        <name>a divalent metal cation</name>
        <dbReference type="ChEBI" id="CHEBI:60240"/>
        <label>1</label>
    </ligand>
</feature>
<dbReference type="FunFam" id="3.20.20.140:FF:000005">
    <property type="entry name" value="TatD family hydrolase"/>
    <property type="match status" value="1"/>
</dbReference>
<dbReference type="Pfam" id="PF01026">
    <property type="entry name" value="TatD_DNase"/>
    <property type="match status" value="1"/>
</dbReference>
<dbReference type="PANTHER" id="PTHR46124">
    <property type="entry name" value="D-AMINOACYL-TRNA DEACYLASE"/>
    <property type="match status" value="1"/>
</dbReference>
<feature type="binding site" evidence="3">
    <location>
        <position position="128"/>
    </location>
    <ligand>
        <name>a divalent metal cation</name>
        <dbReference type="ChEBI" id="CHEBI:60240"/>
        <label>2</label>
    </ligand>
</feature>
<name>A0A1H6SNU6_9LACT</name>
<dbReference type="STRING" id="1130080.SAMN04488113_1088"/>
<dbReference type="AlphaFoldDB" id="A0A1H6SNU6"/>
<dbReference type="PIRSF" id="PIRSF005902">
    <property type="entry name" value="DNase_TatD"/>
    <property type="match status" value="1"/>
</dbReference>
<reference evidence="5" key="1">
    <citation type="submission" date="2016-10" db="EMBL/GenBank/DDBJ databases">
        <authorList>
            <person name="Varghese N."/>
            <person name="Submissions S."/>
        </authorList>
    </citation>
    <scope>NUCLEOTIDE SEQUENCE [LARGE SCALE GENOMIC DNA]</scope>
    <source>
        <strain evidence="5">DSM 25751</strain>
    </source>
</reference>
<feature type="binding site" evidence="3">
    <location>
        <position position="8"/>
    </location>
    <ligand>
        <name>a divalent metal cation</name>
        <dbReference type="ChEBI" id="CHEBI:60240"/>
        <label>1</label>
    </ligand>
</feature>
<dbReference type="Proteomes" id="UP000198564">
    <property type="component" value="Unassembled WGS sequence"/>
</dbReference>
<protein>
    <submittedName>
        <fullName evidence="4">TatD DNase family protein</fullName>
    </submittedName>
</protein>
<dbReference type="PROSITE" id="PS01090">
    <property type="entry name" value="TATD_2"/>
    <property type="match status" value="1"/>
</dbReference>
<dbReference type="Gene3D" id="3.20.20.140">
    <property type="entry name" value="Metal-dependent hydrolases"/>
    <property type="match status" value="1"/>
</dbReference>
<feature type="binding site" evidence="3">
    <location>
        <position position="153"/>
    </location>
    <ligand>
        <name>a divalent metal cation</name>
        <dbReference type="ChEBI" id="CHEBI:60240"/>
        <label>2</label>
    </ligand>
</feature>
<proteinExistence type="predicted"/>
<dbReference type="PROSITE" id="PS01137">
    <property type="entry name" value="TATD_1"/>
    <property type="match status" value="1"/>
</dbReference>
<sequence length="256" mass="29239">MLFDTHTHINVHQFKEEEAEAIERARENQVSRMAVVGFDTDTIQKSLELSDKFEGVYSIIGWHPTEAGSYTDAVENQLIEKLKGDKIVAMGEMGLDYYWDADPRAVQHDAFRRQIRVAKELNLPISIHNREATEDAYKILKEEHAGDTGGIMHSFNLDTYWMEKFLDIGMHISLSGVVTFKNAPEVKEVARIVPFEKLLVETDAPYLAPMPNRGKRNEPAYVKYVAEEVAKQRGLTLEEVAKQTTQNANRLFKLKN</sequence>
<dbReference type="InterPro" id="IPR018228">
    <property type="entry name" value="DNase_TatD-rel_CS"/>
</dbReference>
<organism evidence="4 5">
    <name type="scientific">Alkalibacterium gilvum</name>
    <dbReference type="NCBI Taxonomy" id="1130080"/>
    <lineage>
        <taxon>Bacteria</taxon>
        <taxon>Bacillati</taxon>
        <taxon>Bacillota</taxon>
        <taxon>Bacilli</taxon>
        <taxon>Lactobacillales</taxon>
        <taxon>Carnobacteriaceae</taxon>
        <taxon>Alkalibacterium</taxon>
    </lineage>
</organism>
<dbReference type="GO" id="GO:0005829">
    <property type="term" value="C:cytosol"/>
    <property type="evidence" value="ECO:0007669"/>
    <property type="project" value="TreeGrafter"/>
</dbReference>
<dbReference type="GO" id="GO:0046872">
    <property type="term" value="F:metal ion binding"/>
    <property type="evidence" value="ECO:0007669"/>
    <property type="project" value="UniProtKB-KW"/>
</dbReference>
<evidence type="ECO:0000256" key="1">
    <source>
        <dbReference type="ARBA" id="ARBA00022723"/>
    </source>
</evidence>
<accession>A0A1H6SNU6</accession>
<dbReference type="NCBIfam" id="TIGR00010">
    <property type="entry name" value="YchF/TatD family DNA exonuclease"/>
    <property type="match status" value="1"/>
</dbReference>
<dbReference type="OrthoDB" id="9810005at2"/>
<dbReference type="EMBL" id="FNYW01000008">
    <property type="protein sequence ID" value="SEI65272.1"/>
    <property type="molecule type" value="Genomic_DNA"/>
</dbReference>
<feature type="binding site" evidence="3">
    <location>
        <position position="203"/>
    </location>
    <ligand>
        <name>a divalent metal cation</name>
        <dbReference type="ChEBI" id="CHEBI:60240"/>
        <label>1</label>
    </ligand>
</feature>
<dbReference type="GO" id="GO:0016788">
    <property type="term" value="F:hydrolase activity, acting on ester bonds"/>
    <property type="evidence" value="ECO:0007669"/>
    <property type="project" value="InterPro"/>
</dbReference>
<evidence type="ECO:0000256" key="3">
    <source>
        <dbReference type="PIRSR" id="PIRSR005902-1"/>
    </source>
</evidence>